<organism evidence="1 2">
    <name type="scientific">Symbiodinium microadriaticum</name>
    <name type="common">Dinoflagellate</name>
    <name type="synonym">Zooxanthella microadriatica</name>
    <dbReference type="NCBI Taxonomy" id="2951"/>
    <lineage>
        <taxon>Eukaryota</taxon>
        <taxon>Sar</taxon>
        <taxon>Alveolata</taxon>
        <taxon>Dinophyceae</taxon>
        <taxon>Suessiales</taxon>
        <taxon>Symbiodiniaceae</taxon>
        <taxon>Symbiodinium</taxon>
    </lineage>
</organism>
<gene>
    <name evidence="1" type="ORF">AK812_SmicGene5087</name>
</gene>
<proteinExistence type="predicted"/>
<dbReference type="AlphaFoldDB" id="A0A1Q9EUI4"/>
<keyword evidence="2" id="KW-1185">Reference proteome</keyword>
<evidence type="ECO:0000313" key="1">
    <source>
        <dbReference type="EMBL" id="OLQ11096.1"/>
    </source>
</evidence>
<dbReference type="EMBL" id="LSRX01000065">
    <property type="protein sequence ID" value="OLQ11096.1"/>
    <property type="molecule type" value="Genomic_DNA"/>
</dbReference>
<dbReference type="Proteomes" id="UP000186817">
    <property type="component" value="Unassembled WGS sequence"/>
</dbReference>
<sequence>MVLIIWSFYTEGTVGVPPRVALCLTKAQQELTHEFQKSTGTLFENSDLFLDLQDGCSEGLLPLTTGGFDILVRSRLFDASSKGVKRPIDVTWMDDLALKEVASGNSVQELGQHGATAELWAILTFEKGWLEAVQSSLHWLCDMLSKVQHFEGLFFRECLQTGAVLPADISDERYMVVASPAAALWEALSVLYALLNADMHCEPEPGIGSKRFDDGHKVMLLATRASGPSGQWNFTARVDEANTPSQHVLSLLKDLFLGGEARVQAYEHLLCEYRAVFASQCLQKTRLRATALQWQAELEETFDLEFVAVRWMAWHRKAAETVTRVDFVEWLSGEACTSQSVNATFRDARVSIPWLEFDLVILPKVGEVAGIGLFVGHDGLGDSHVPSTPQRVIHKQECQAVLRFGKMYTFSLDTRCIFLYGCVQLGEAAPLLQESCEAAAARGGKANGRDTQGRKIFWKEIGMTSSSADSNLSAYERLEFNFLLPEKIP</sequence>
<comment type="caution">
    <text evidence="1">The sequence shown here is derived from an EMBL/GenBank/DDBJ whole genome shotgun (WGS) entry which is preliminary data.</text>
</comment>
<name>A0A1Q9EUI4_SYMMI</name>
<protein>
    <submittedName>
        <fullName evidence="1">Uncharacterized protein</fullName>
    </submittedName>
</protein>
<evidence type="ECO:0000313" key="2">
    <source>
        <dbReference type="Proteomes" id="UP000186817"/>
    </source>
</evidence>
<accession>A0A1Q9EUI4</accession>
<dbReference type="OrthoDB" id="10648345at2759"/>
<reference evidence="1 2" key="1">
    <citation type="submission" date="2016-02" db="EMBL/GenBank/DDBJ databases">
        <title>Genome analysis of coral dinoflagellate symbionts highlights evolutionary adaptations to a symbiotic lifestyle.</title>
        <authorList>
            <person name="Aranda M."/>
            <person name="Li Y."/>
            <person name="Liew Y.J."/>
            <person name="Baumgarten S."/>
            <person name="Simakov O."/>
            <person name="Wilson M."/>
            <person name="Piel J."/>
            <person name="Ashoor H."/>
            <person name="Bougouffa S."/>
            <person name="Bajic V.B."/>
            <person name="Ryu T."/>
            <person name="Ravasi T."/>
            <person name="Bayer T."/>
            <person name="Micklem G."/>
            <person name="Kim H."/>
            <person name="Bhak J."/>
            <person name="Lajeunesse T.C."/>
            <person name="Voolstra C.R."/>
        </authorList>
    </citation>
    <scope>NUCLEOTIDE SEQUENCE [LARGE SCALE GENOMIC DNA]</scope>
    <source>
        <strain evidence="1 2">CCMP2467</strain>
    </source>
</reference>